<evidence type="ECO:0000259" key="1">
    <source>
        <dbReference type="Pfam" id="PF08241"/>
    </source>
</evidence>
<dbReference type="Gene3D" id="3.40.50.150">
    <property type="entry name" value="Vaccinia Virus protein VP39"/>
    <property type="match status" value="1"/>
</dbReference>
<dbReference type="Pfam" id="PF08241">
    <property type="entry name" value="Methyltransf_11"/>
    <property type="match status" value="1"/>
</dbReference>
<dbReference type="PATRIC" id="fig|452.5.peg.2689"/>
<dbReference type="GO" id="GO:0008757">
    <property type="term" value="F:S-adenosylmethionine-dependent methyltransferase activity"/>
    <property type="evidence" value="ECO:0007669"/>
    <property type="project" value="InterPro"/>
</dbReference>
<accession>A0A0W0YY38</accession>
<dbReference type="InterPro" id="IPR013216">
    <property type="entry name" value="Methyltransf_11"/>
</dbReference>
<dbReference type="STRING" id="452.Lspi_2438"/>
<feature type="domain" description="Methyltransferase type 11" evidence="1">
    <location>
        <begin position="56"/>
        <end position="110"/>
    </location>
</feature>
<keyword evidence="3" id="KW-1185">Reference proteome</keyword>
<evidence type="ECO:0000313" key="2">
    <source>
        <dbReference type="EMBL" id="KTD61808.1"/>
    </source>
</evidence>
<dbReference type="InterPro" id="IPR029063">
    <property type="entry name" value="SAM-dependent_MTases_sf"/>
</dbReference>
<dbReference type="AlphaFoldDB" id="A0A0W0YY38"/>
<dbReference type="EMBL" id="LNYX01000031">
    <property type="protein sequence ID" value="KTD61808.1"/>
    <property type="molecule type" value="Genomic_DNA"/>
</dbReference>
<proteinExistence type="predicted"/>
<sequence length="240" mass="27456">MTPLGRNVAKAFATELSHLGLLLHGDILLQLGSGGENLWLENLLFQHKWLATPQWNSQVTTVACKLNQLPLDRNSVDCVVAPLTMEAFPAFQKPLDEIDRVLKPMGHIVFLGINPISLWGVWLRYARTHCYGFAHGYPKSVFSLKRALLHRGYIQCHLNSFFYIPPFKNERLLARLEILNEIGKMVSLMPAGFYCLVVQKFVEQHPDFLLQSKQDMLPEPASALFKPICREKHHDRQSDR</sequence>
<reference evidence="2 3" key="1">
    <citation type="submission" date="2015-11" db="EMBL/GenBank/DDBJ databases">
        <title>Genomic analysis of 38 Legionella species identifies large and diverse effector repertoires.</title>
        <authorList>
            <person name="Burstein D."/>
            <person name="Amaro F."/>
            <person name="Zusman T."/>
            <person name="Lifshitz Z."/>
            <person name="Cohen O."/>
            <person name="Gilbert J.A."/>
            <person name="Pupko T."/>
            <person name="Shuman H.A."/>
            <person name="Segal G."/>
        </authorList>
    </citation>
    <scope>NUCLEOTIDE SEQUENCE [LARGE SCALE GENOMIC DNA]</scope>
    <source>
        <strain evidence="2 3">Mt.St.Helens-9</strain>
    </source>
</reference>
<dbReference type="Proteomes" id="UP000054877">
    <property type="component" value="Unassembled WGS sequence"/>
</dbReference>
<keyword evidence="2" id="KW-0808">Transferase</keyword>
<name>A0A0W0YY38_LEGSP</name>
<evidence type="ECO:0000313" key="3">
    <source>
        <dbReference type="Proteomes" id="UP000054877"/>
    </source>
</evidence>
<organism evidence="2 3">
    <name type="scientific">Legionella spiritensis</name>
    <dbReference type="NCBI Taxonomy" id="452"/>
    <lineage>
        <taxon>Bacteria</taxon>
        <taxon>Pseudomonadati</taxon>
        <taxon>Pseudomonadota</taxon>
        <taxon>Gammaproteobacteria</taxon>
        <taxon>Legionellales</taxon>
        <taxon>Legionellaceae</taxon>
        <taxon>Legionella</taxon>
    </lineage>
</organism>
<protein>
    <submittedName>
        <fullName evidence="2">Methyl-transferase</fullName>
    </submittedName>
</protein>
<dbReference type="SUPFAM" id="SSF53335">
    <property type="entry name" value="S-adenosyl-L-methionine-dependent methyltransferases"/>
    <property type="match status" value="1"/>
</dbReference>
<comment type="caution">
    <text evidence="2">The sequence shown here is derived from an EMBL/GenBank/DDBJ whole genome shotgun (WGS) entry which is preliminary data.</text>
</comment>
<gene>
    <name evidence="2" type="ORF">Lspi_2438</name>
</gene>